<proteinExistence type="predicted"/>
<dbReference type="AlphaFoldDB" id="A0A7Y9H4K6"/>
<reference evidence="2 3" key="1">
    <citation type="submission" date="2020-07" db="EMBL/GenBank/DDBJ databases">
        <authorList>
            <person name="Partida-Martinez L."/>
            <person name="Huntemann M."/>
            <person name="Clum A."/>
            <person name="Wang J."/>
            <person name="Palaniappan K."/>
            <person name="Ritter S."/>
            <person name="Chen I.-M."/>
            <person name="Stamatis D."/>
            <person name="Reddy T."/>
            <person name="O'Malley R."/>
            <person name="Daum C."/>
            <person name="Shapiro N."/>
            <person name="Ivanova N."/>
            <person name="Kyrpides N."/>
            <person name="Woyke T."/>
        </authorList>
    </citation>
    <scope>NUCLEOTIDE SEQUENCE [LARGE SCALE GENOMIC DNA]</scope>
    <source>
        <strain evidence="2 3">AT2.17</strain>
    </source>
</reference>
<dbReference type="Proteomes" id="UP000549911">
    <property type="component" value="Unassembled WGS sequence"/>
</dbReference>
<dbReference type="EMBL" id="JACCBW010000002">
    <property type="protein sequence ID" value="NYE37546.1"/>
    <property type="molecule type" value="Genomic_DNA"/>
</dbReference>
<protein>
    <submittedName>
        <fullName evidence="2">Uncharacterized protein</fullName>
    </submittedName>
</protein>
<reference evidence="2 3" key="2">
    <citation type="submission" date="2020-08" db="EMBL/GenBank/DDBJ databases">
        <title>The Agave Microbiome: Exploring the role of microbial communities in plant adaptations to desert environments.</title>
        <authorList>
            <person name="Partida-Martinez L.P."/>
        </authorList>
    </citation>
    <scope>NUCLEOTIDE SEQUENCE [LARGE SCALE GENOMIC DNA]</scope>
    <source>
        <strain evidence="2 3">AT2.17</strain>
    </source>
</reference>
<evidence type="ECO:0000256" key="1">
    <source>
        <dbReference type="SAM" id="MobiDB-lite"/>
    </source>
</evidence>
<accession>A0A7Y9H4K6</accession>
<evidence type="ECO:0000313" key="3">
    <source>
        <dbReference type="Proteomes" id="UP000549911"/>
    </source>
</evidence>
<keyword evidence="3" id="KW-1185">Reference proteome</keyword>
<organism evidence="2 3">
    <name type="scientific">Nocardioides cavernae</name>
    <dbReference type="NCBI Taxonomy" id="1921566"/>
    <lineage>
        <taxon>Bacteria</taxon>
        <taxon>Bacillati</taxon>
        <taxon>Actinomycetota</taxon>
        <taxon>Actinomycetes</taxon>
        <taxon>Propionibacteriales</taxon>
        <taxon>Nocardioidaceae</taxon>
        <taxon>Nocardioides</taxon>
    </lineage>
</organism>
<name>A0A7Y9H4K6_9ACTN</name>
<dbReference type="RefSeq" id="WP_179620087.1">
    <property type="nucleotide sequence ID" value="NZ_JACCBW010000002.1"/>
</dbReference>
<evidence type="ECO:0000313" key="2">
    <source>
        <dbReference type="EMBL" id="NYE37546.1"/>
    </source>
</evidence>
<sequence length="121" mass="13106">MTISRTVRNVPASLVGPGGLSVHFVTGRRTSRVVTISTIDGRLRGSICSDTTDDFRGPRACRRAPVAQVGETSYRAAVGLARIEEDATVLRWTARSMDLSGGDPVSDHVTASNRKPLRWQL</sequence>
<gene>
    <name evidence="2" type="ORF">F4692_002679</name>
</gene>
<comment type="caution">
    <text evidence="2">The sequence shown here is derived from an EMBL/GenBank/DDBJ whole genome shotgun (WGS) entry which is preliminary data.</text>
</comment>
<feature type="region of interest" description="Disordered" evidence="1">
    <location>
        <begin position="99"/>
        <end position="121"/>
    </location>
</feature>